<dbReference type="InterPro" id="IPR004344">
    <property type="entry name" value="TTL/TTLL_fam"/>
</dbReference>
<dbReference type="GO" id="GO:0036064">
    <property type="term" value="C:ciliary basal body"/>
    <property type="evidence" value="ECO:0007669"/>
    <property type="project" value="TreeGrafter"/>
</dbReference>
<dbReference type="PROSITE" id="PS51221">
    <property type="entry name" value="TTL"/>
    <property type="match status" value="1"/>
</dbReference>
<gene>
    <name evidence="8" type="primary">Aste57867_24165</name>
    <name evidence="7" type="ORF">As57867_024091</name>
    <name evidence="8" type="ORF">ASTE57867_24165</name>
</gene>
<sequence>MCNGRENWAMERDPQDEDEQVSDNESSNHDEQVEPVSLPGGTRVHVLVQVNDDDIDQGRHADDEPPVVFFPYPPYVDMQRDCFDGFAVKPWTEEATGNDDAIVAEIRYHGTRRYLYNAVKNVLKRAHASKTAKAGHWNLFWGRHLESSQYTALLPGQKVNHFPGSLELGRKDRLCSNILRMQRKFGTFFQIIPETYVTGGKDGKPLMTAMSANPKSLWILKPPNQCCGRGIKLVAGGSDYKYEPDKRYVAQKYIMNPYLINGYKFDMRLYVLVLPQVTSFDPLRVYLFDNGLVRFCTQKYSTAKKDLKNRFGHLTNYSVNKKNKAFQSNQDAADDGAGSKWSYQALQAYFKTHGVDPDKIHADIALVISKTLMCVESPIVASLNSFKNVRQFDSCFELYGFDILLDATLRPWLLEVNVFPSMSSSSPMDKRIKSILVCDTFQLVGLPAVDMSQVHESHTKSRKERTLGLTKKLSTSTIQNEDASLGARWTLALEGETARQGHFRRIFPTEDTADHLPFFEKPRDGNLFYAKYIRNAKSNSKPLMSTTKPAAVVRRASFSDKLNQAKRTSLSYG</sequence>
<evidence type="ECO:0000256" key="6">
    <source>
        <dbReference type="SAM" id="MobiDB-lite"/>
    </source>
</evidence>
<reference evidence="7" key="2">
    <citation type="submission" date="2019-06" db="EMBL/GenBank/DDBJ databases">
        <title>Genomics analysis of Aphanomyces spp. identifies a new class of oomycete effector associated with host adaptation.</title>
        <authorList>
            <person name="Gaulin E."/>
        </authorList>
    </citation>
    <scope>NUCLEOTIDE SEQUENCE</scope>
    <source>
        <strain evidence="7">CBS 578.67</strain>
    </source>
</reference>
<evidence type="ECO:0000313" key="9">
    <source>
        <dbReference type="Proteomes" id="UP000332933"/>
    </source>
</evidence>
<keyword evidence="2" id="KW-0547">Nucleotide-binding</keyword>
<name>A0A485LPN9_9STRA</name>
<dbReference type="PANTHER" id="PTHR12241">
    <property type="entry name" value="TUBULIN POLYGLUTAMYLASE"/>
    <property type="match status" value="1"/>
</dbReference>
<accession>A0A485LPN9</accession>
<evidence type="ECO:0000313" key="8">
    <source>
        <dbReference type="EMBL" id="VFU00807.1"/>
    </source>
</evidence>
<evidence type="ECO:0000313" key="7">
    <source>
        <dbReference type="EMBL" id="KAF0683781.1"/>
    </source>
</evidence>
<dbReference type="OrthoDB" id="202825at2759"/>
<evidence type="ECO:0000256" key="4">
    <source>
        <dbReference type="ARBA" id="ARBA00041448"/>
    </source>
</evidence>
<dbReference type="GO" id="GO:0005524">
    <property type="term" value="F:ATP binding"/>
    <property type="evidence" value="ECO:0007669"/>
    <property type="project" value="UniProtKB-KW"/>
</dbReference>
<evidence type="ECO:0000256" key="5">
    <source>
        <dbReference type="ARBA" id="ARBA00049274"/>
    </source>
</evidence>
<organism evidence="8 9">
    <name type="scientific">Aphanomyces stellatus</name>
    <dbReference type="NCBI Taxonomy" id="120398"/>
    <lineage>
        <taxon>Eukaryota</taxon>
        <taxon>Sar</taxon>
        <taxon>Stramenopiles</taxon>
        <taxon>Oomycota</taxon>
        <taxon>Saprolegniomycetes</taxon>
        <taxon>Saprolegniales</taxon>
        <taxon>Verrucalvaceae</taxon>
        <taxon>Aphanomyces</taxon>
    </lineage>
</organism>
<evidence type="ECO:0000256" key="3">
    <source>
        <dbReference type="ARBA" id="ARBA00022840"/>
    </source>
</evidence>
<dbReference type="Pfam" id="PF03133">
    <property type="entry name" value="TTL"/>
    <property type="match status" value="1"/>
</dbReference>
<protein>
    <recommendedName>
        <fullName evidence="4">Tubulin--tyrosine ligase-like protein 5</fullName>
    </recommendedName>
</protein>
<dbReference type="Gene3D" id="3.30.470.20">
    <property type="entry name" value="ATP-grasp fold, B domain"/>
    <property type="match status" value="1"/>
</dbReference>
<dbReference type="EMBL" id="VJMH01007366">
    <property type="protein sequence ID" value="KAF0683781.1"/>
    <property type="molecule type" value="Genomic_DNA"/>
</dbReference>
<evidence type="ECO:0000256" key="1">
    <source>
        <dbReference type="ARBA" id="ARBA00022598"/>
    </source>
</evidence>
<reference evidence="8 9" key="1">
    <citation type="submission" date="2019-03" db="EMBL/GenBank/DDBJ databases">
        <authorList>
            <person name="Gaulin E."/>
            <person name="Dumas B."/>
        </authorList>
    </citation>
    <scope>NUCLEOTIDE SEQUENCE [LARGE SCALE GENOMIC DNA]</scope>
    <source>
        <strain evidence="8">CBS 568.67</strain>
    </source>
</reference>
<dbReference type="Proteomes" id="UP000332933">
    <property type="component" value="Unassembled WGS sequence"/>
</dbReference>
<comment type="catalytic activity">
    <reaction evidence="5">
        <text>L-glutamyl-[protein] + L-glutamate + ATP = gamma-L-glutamyl-L-glutamyl-[protein] + ADP + phosphate + H(+)</text>
        <dbReference type="Rhea" id="RHEA:60144"/>
        <dbReference type="Rhea" id="RHEA-COMP:10208"/>
        <dbReference type="Rhea" id="RHEA-COMP:15517"/>
        <dbReference type="ChEBI" id="CHEBI:15378"/>
        <dbReference type="ChEBI" id="CHEBI:29973"/>
        <dbReference type="ChEBI" id="CHEBI:29985"/>
        <dbReference type="ChEBI" id="CHEBI:30616"/>
        <dbReference type="ChEBI" id="CHEBI:43474"/>
        <dbReference type="ChEBI" id="CHEBI:143622"/>
        <dbReference type="ChEBI" id="CHEBI:456216"/>
    </reaction>
    <physiologicalReaction direction="left-to-right" evidence="5">
        <dbReference type="Rhea" id="RHEA:60145"/>
    </physiologicalReaction>
</comment>
<dbReference type="SUPFAM" id="SSF56059">
    <property type="entry name" value="Glutathione synthetase ATP-binding domain-like"/>
    <property type="match status" value="1"/>
</dbReference>
<dbReference type="GO" id="GO:0015631">
    <property type="term" value="F:tubulin binding"/>
    <property type="evidence" value="ECO:0007669"/>
    <property type="project" value="TreeGrafter"/>
</dbReference>
<dbReference type="GO" id="GO:0000226">
    <property type="term" value="P:microtubule cytoskeleton organization"/>
    <property type="evidence" value="ECO:0007669"/>
    <property type="project" value="TreeGrafter"/>
</dbReference>
<keyword evidence="3" id="KW-0067">ATP-binding</keyword>
<keyword evidence="9" id="KW-1185">Reference proteome</keyword>
<feature type="region of interest" description="Disordered" evidence="6">
    <location>
        <begin position="1"/>
        <end position="42"/>
    </location>
</feature>
<dbReference type="GO" id="GO:0070740">
    <property type="term" value="F:tubulin-glutamic acid ligase activity"/>
    <property type="evidence" value="ECO:0007669"/>
    <property type="project" value="TreeGrafter"/>
</dbReference>
<evidence type="ECO:0000256" key="2">
    <source>
        <dbReference type="ARBA" id="ARBA00022741"/>
    </source>
</evidence>
<dbReference type="PANTHER" id="PTHR12241:SF145">
    <property type="entry name" value="TUBULIN POLYGLUTAMYLASE TTLL5"/>
    <property type="match status" value="1"/>
</dbReference>
<dbReference type="EMBL" id="CAADRA010007392">
    <property type="protein sequence ID" value="VFU00807.1"/>
    <property type="molecule type" value="Genomic_DNA"/>
</dbReference>
<dbReference type="AlphaFoldDB" id="A0A485LPN9"/>
<proteinExistence type="predicted"/>
<keyword evidence="1" id="KW-0436">Ligase</keyword>